<organism evidence="1 2">
    <name type="scientific">Paracoccus salipaludis</name>
    <dbReference type="NCBI Taxonomy" id="2032623"/>
    <lineage>
        <taxon>Bacteria</taxon>
        <taxon>Pseudomonadati</taxon>
        <taxon>Pseudomonadota</taxon>
        <taxon>Alphaproteobacteria</taxon>
        <taxon>Rhodobacterales</taxon>
        <taxon>Paracoccaceae</taxon>
        <taxon>Paracoccus</taxon>
    </lineage>
</organism>
<sequence length="74" mass="8087">MLAVLGAQPNLRQVPGVHEQILIDGRSVAFPHLWEVPDRGLVLVVTPGMIITQRYVASEHQPARNGQTAIVPID</sequence>
<protein>
    <submittedName>
        <fullName evidence="1">Uncharacterized protein</fullName>
    </submittedName>
</protein>
<comment type="caution">
    <text evidence="1">The sequence shown here is derived from an EMBL/GenBank/DDBJ whole genome shotgun (WGS) entry which is preliminary data.</text>
</comment>
<dbReference type="Proteomes" id="UP000218023">
    <property type="component" value="Unassembled WGS sequence"/>
</dbReference>
<proteinExistence type="predicted"/>
<evidence type="ECO:0000313" key="1">
    <source>
        <dbReference type="EMBL" id="PAU95963.1"/>
    </source>
</evidence>
<reference evidence="1 2" key="1">
    <citation type="submission" date="2017-09" db="EMBL/GenBank/DDBJ databases">
        <title>Paracoccus alkalisoli sp. nov., isolated from saline alkaline soil.</title>
        <authorList>
            <person name="Dong X."/>
            <person name="Zhang G."/>
        </authorList>
    </citation>
    <scope>NUCLEOTIDE SEQUENCE [LARGE SCALE GENOMIC DNA]</scope>
    <source>
        <strain evidence="1 2">WN007</strain>
    </source>
</reference>
<dbReference type="EMBL" id="NSJZ01000027">
    <property type="protein sequence ID" value="PAU95963.1"/>
    <property type="molecule type" value="Genomic_DNA"/>
</dbReference>
<name>A0A2A2GGD9_9RHOB</name>
<dbReference type="AlphaFoldDB" id="A0A2A2GGD9"/>
<keyword evidence="2" id="KW-1185">Reference proteome</keyword>
<gene>
    <name evidence="1" type="ORF">CK240_16145</name>
</gene>
<accession>A0A2A2GGD9</accession>
<evidence type="ECO:0000313" key="2">
    <source>
        <dbReference type="Proteomes" id="UP000218023"/>
    </source>
</evidence>